<accession>A0A833QGZ2</accession>
<keyword evidence="3" id="KW-1185">Reference proteome</keyword>
<evidence type="ECO:0000313" key="3">
    <source>
        <dbReference type="Proteomes" id="UP000623129"/>
    </source>
</evidence>
<name>A0A833QGZ2_9POAL</name>
<keyword evidence="1" id="KW-0067">ATP-binding</keyword>
<comment type="caution">
    <text evidence="2">The sequence shown here is derived from an EMBL/GenBank/DDBJ whole genome shotgun (WGS) entry which is preliminary data.</text>
</comment>
<evidence type="ECO:0000313" key="2">
    <source>
        <dbReference type="EMBL" id="KAF3322599.1"/>
    </source>
</evidence>
<dbReference type="InterPro" id="IPR011009">
    <property type="entry name" value="Kinase-like_dom_sf"/>
</dbReference>
<dbReference type="GO" id="GO:0005524">
    <property type="term" value="F:ATP binding"/>
    <property type="evidence" value="ECO:0007669"/>
    <property type="project" value="UniProtKB-UniRule"/>
</dbReference>
<protein>
    <submittedName>
        <fullName evidence="2">Serine/threonine-protein kinase</fullName>
    </submittedName>
</protein>
<keyword evidence="2" id="KW-0808">Transferase</keyword>
<dbReference type="Proteomes" id="UP000623129">
    <property type="component" value="Unassembled WGS sequence"/>
</dbReference>
<reference evidence="2" key="1">
    <citation type="submission" date="2020-01" db="EMBL/GenBank/DDBJ databases">
        <title>Genome sequence of Kobresia littledalei, the first chromosome-level genome in the family Cyperaceae.</title>
        <authorList>
            <person name="Qu G."/>
        </authorList>
    </citation>
    <scope>NUCLEOTIDE SEQUENCE</scope>
    <source>
        <strain evidence="2">C.B.Clarke</strain>
        <tissue evidence="2">Leaf</tissue>
    </source>
</reference>
<keyword evidence="1" id="KW-0547">Nucleotide-binding</keyword>
<organism evidence="2 3">
    <name type="scientific">Carex littledalei</name>
    <dbReference type="NCBI Taxonomy" id="544730"/>
    <lineage>
        <taxon>Eukaryota</taxon>
        <taxon>Viridiplantae</taxon>
        <taxon>Streptophyta</taxon>
        <taxon>Embryophyta</taxon>
        <taxon>Tracheophyta</taxon>
        <taxon>Spermatophyta</taxon>
        <taxon>Magnoliopsida</taxon>
        <taxon>Liliopsida</taxon>
        <taxon>Poales</taxon>
        <taxon>Cyperaceae</taxon>
        <taxon>Cyperoideae</taxon>
        <taxon>Cariceae</taxon>
        <taxon>Carex</taxon>
        <taxon>Carex subgen. Euthyceras</taxon>
    </lineage>
</organism>
<gene>
    <name evidence="2" type="ORF">FCM35_KLT12588</name>
</gene>
<dbReference type="PROSITE" id="PS00107">
    <property type="entry name" value="PROTEIN_KINASE_ATP"/>
    <property type="match status" value="1"/>
</dbReference>
<dbReference type="Gene3D" id="3.30.200.20">
    <property type="entry name" value="Phosphorylase Kinase, domain 1"/>
    <property type="match status" value="1"/>
</dbReference>
<dbReference type="AlphaFoldDB" id="A0A833QGZ2"/>
<evidence type="ECO:0000256" key="1">
    <source>
        <dbReference type="PROSITE-ProRule" id="PRU10141"/>
    </source>
</evidence>
<sequence>MNLAASDVAFFCGSPGPTAATPSILAFFNATPSILTFFNATTCQLRVFDSCFFLLSIVIVKIGSGTYSNVYKAIDLDKRHVVALKKVRIDGVAAVGPGEPQKNATSEAARFMVREIQGFKPLGLYADSSR</sequence>
<proteinExistence type="predicted"/>
<dbReference type="InterPro" id="IPR017441">
    <property type="entry name" value="Protein_kinase_ATP_BS"/>
</dbReference>
<dbReference type="EMBL" id="SWLB01000024">
    <property type="protein sequence ID" value="KAF3322599.1"/>
    <property type="molecule type" value="Genomic_DNA"/>
</dbReference>
<dbReference type="SUPFAM" id="SSF56112">
    <property type="entry name" value="Protein kinase-like (PK-like)"/>
    <property type="match status" value="1"/>
</dbReference>
<dbReference type="GO" id="GO:0016301">
    <property type="term" value="F:kinase activity"/>
    <property type="evidence" value="ECO:0007669"/>
    <property type="project" value="UniProtKB-KW"/>
</dbReference>
<keyword evidence="2" id="KW-0418">Kinase</keyword>
<feature type="binding site" evidence="1">
    <location>
        <position position="85"/>
    </location>
    <ligand>
        <name>ATP</name>
        <dbReference type="ChEBI" id="CHEBI:30616"/>
    </ligand>
</feature>